<dbReference type="AlphaFoldDB" id="A0A9P6MCF1"/>
<accession>A0A9P6MCF1</accession>
<proteinExistence type="predicted"/>
<protein>
    <submittedName>
        <fullName evidence="2">Uncharacterized protein</fullName>
    </submittedName>
</protein>
<evidence type="ECO:0000313" key="3">
    <source>
        <dbReference type="Proteomes" id="UP000703661"/>
    </source>
</evidence>
<evidence type="ECO:0000256" key="1">
    <source>
        <dbReference type="SAM" id="MobiDB-lite"/>
    </source>
</evidence>
<gene>
    <name evidence="2" type="ORF">BGZ80_008830</name>
</gene>
<dbReference type="GO" id="GO:0070072">
    <property type="term" value="P:vacuolar proton-transporting V-type ATPase complex assembly"/>
    <property type="evidence" value="ECO:0007669"/>
    <property type="project" value="InterPro"/>
</dbReference>
<dbReference type="Proteomes" id="UP000703661">
    <property type="component" value="Unassembled WGS sequence"/>
</dbReference>
<dbReference type="EMBL" id="JAAAID010004925">
    <property type="protein sequence ID" value="KAF9991897.1"/>
    <property type="molecule type" value="Genomic_DNA"/>
</dbReference>
<feature type="non-terminal residue" evidence="2">
    <location>
        <position position="1"/>
    </location>
</feature>
<sequence length="143" mass="15468">TVNGPSDIVLRDLWAEQQLAAKQAMDGDQDQARSRQASENENGTIDVMEDQSLDGRAGLRRRGGAASGATSVASNEEDKLVDDEKLKKMANLMETLTATGTTTPTNTPAATVKKKKERNPDPLLWFGVFVPGPLRNAQGIFQK</sequence>
<reference evidence="2" key="1">
    <citation type="journal article" date="2020" name="Fungal Divers.">
        <title>Resolving the Mortierellaceae phylogeny through synthesis of multi-gene phylogenetics and phylogenomics.</title>
        <authorList>
            <person name="Vandepol N."/>
            <person name="Liber J."/>
            <person name="Desiro A."/>
            <person name="Na H."/>
            <person name="Kennedy M."/>
            <person name="Barry K."/>
            <person name="Grigoriev I.V."/>
            <person name="Miller A.N."/>
            <person name="O'Donnell K."/>
            <person name="Stajich J.E."/>
            <person name="Bonito G."/>
        </authorList>
    </citation>
    <scope>NUCLEOTIDE SEQUENCE</scope>
    <source>
        <strain evidence="2">NRRL 2769</strain>
    </source>
</reference>
<feature type="non-terminal residue" evidence="2">
    <location>
        <position position="143"/>
    </location>
</feature>
<keyword evidence="3" id="KW-1185">Reference proteome</keyword>
<evidence type="ECO:0000313" key="2">
    <source>
        <dbReference type="EMBL" id="KAF9991897.1"/>
    </source>
</evidence>
<dbReference type="InterPro" id="IPR040357">
    <property type="entry name" value="Vma22/CCDC115"/>
</dbReference>
<comment type="caution">
    <text evidence="2">The sequence shown here is derived from an EMBL/GenBank/DDBJ whole genome shotgun (WGS) entry which is preliminary data.</text>
</comment>
<name>A0A9P6MCF1_9FUNG</name>
<feature type="region of interest" description="Disordered" evidence="1">
    <location>
        <begin position="21"/>
        <end position="79"/>
    </location>
</feature>
<organism evidence="2 3">
    <name type="scientific">Entomortierella chlamydospora</name>
    <dbReference type="NCBI Taxonomy" id="101097"/>
    <lineage>
        <taxon>Eukaryota</taxon>
        <taxon>Fungi</taxon>
        <taxon>Fungi incertae sedis</taxon>
        <taxon>Mucoromycota</taxon>
        <taxon>Mortierellomycotina</taxon>
        <taxon>Mortierellomycetes</taxon>
        <taxon>Mortierellales</taxon>
        <taxon>Mortierellaceae</taxon>
        <taxon>Entomortierella</taxon>
    </lineage>
</organism>
<dbReference type="Pfam" id="PF21730">
    <property type="entry name" value="Vma22_CCDC115"/>
    <property type="match status" value="1"/>
</dbReference>